<keyword evidence="3" id="KW-1185">Reference proteome</keyword>
<dbReference type="AlphaFoldDB" id="A0A1X7IXA5"/>
<feature type="domain" description="Schlafen AlbA-2" evidence="1">
    <location>
        <begin position="25"/>
        <end position="150"/>
    </location>
</feature>
<gene>
    <name evidence="2" type="ORF">SAMN03080602_01239</name>
</gene>
<dbReference type="PANTHER" id="PTHR30595:SF6">
    <property type="entry name" value="SCHLAFEN ALBA-2 DOMAIN-CONTAINING PROTEIN"/>
    <property type="match status" value="1"/>
</dbReference>
<name>A0A1X7IXA5_9FLAO</name>
<proteinExistence type="predicted"/>
<accession>A0A1X7IXA5</accession>
<dbReference type="InterPro" id="IPR038461">
    <property type="entry name" value="Schlafen_AlbA_2_dom_sf"/>
</dbReference>
<dbReference type="EMBL" id="FXAO01000002">
    <property type="protein sequence ID" value="SMG19545.1"/>
    <property type="molecule type" value="Genomic_DNA"/>
</dbReference>
<evidence type="ECO:0000313" key="2">
    <source>
        <dbReference type="EMBL" id="SMG19545.1"/>
    </source>
</evidence>
<dbReference type="Pfam" id="PF04326">
    <property type="entry name" value="SLFN_AlbA_2"/>
    <property type="match status" value="1"/>
</dbReference>
<reference evidence="3" key="1">
    <citation type="submission" date="2017-04" db="EMBL/GenBank/DDBJ databases">
        <authorList>
            <person name="Varghese N."/>
            <person name="Submissions S."/>
        </authorList>
    </citation>
    <scope>NUCLEOTIDE SEQUENCE [LARGE SCALE GENOMIC DNA]</scope>
    <source>
        <strain evidence="3">DSM 19835</strain>
    </source>
</reference>
<dbReference type="InterPro" id="IPR007421">
    <property type="entry name" value="Schlafen_AlbA_2_dom"/>
</dbReference>
<protein>
    <submittedName>
        <fullName evidence="2">Putative DNA-binding domain-containing protein</fullName>
    </submittedName>
</protein>
<keyword evidence="2" id="KW-0238">DNA-binding</keyword>
<dbReference type="Gene3D" id="3.30.950.30">
    <property type="entry name" value="Schlafen, AAA domain"/>
    <property type="match status" value="1"/>
</dbReference>
<evidence type="ECO:0000259" key="1">
    <source>
        <dbReference type="Pfam" id="PF04326"/>
    </source>
</evidence>
<evidence type="ECO:0000313" key="3">
    <source>
        <dbReference type="Proteomes" id="UP000193420"/>
    </source>
</evidence>
<dbReference type="Proteomes" id="UP000193420">
    <property type="component" value="Unassembled WGS sequence"/>
</dbReference>
<dbReference type="PANTHER" id="PTHR30595">
    <property type="entry name" value="GLPR-RELATED TRANSCRIPTIONAL REPRESSOR"/>
    <property type="match status" value="1"/>
</dbReference>
<dbReference type="RefSeq" id="WP_085497190.1">
    <property type="nucleotide sequence ID" value="NZ_FXAO01000002.1"/>
</dbReference>
<dbReference type="GO" id="GO:0003677">
    <property type="term" value="F:DNA binding"/>
    <property type="evidence" value="ECO:0007669"/>
    <property type="project" value="UniProtKB-KW"/>
</dbReference>
<organism evidence="2 3">
    <name type="scientific">Arenibacter troitsensis</name>
    <dbReference type="NCBI Taxonomy" id="188872"/>
    <lineage>
        <taxon>Bacteria</taxon>
        <taxon>Pseudomonadati</taxon>
        <taxon>Bacteroidota</taxon>
        <taxon>Flavobacteriia</taxon>
        <taxon>Flavobacteriales</taxon>
        <taxon>Flavobacteriaceae</taxon>
        <taxon>Arenibacter</taxon>
    </lineage>
</organism>
<dbReference type="STRING" id="188872.SAMN03080602_01239"/>
<sequence length="306" mass="35541">MNSLLDKTDISETDIKQLIELKIEESINLDFKRHQSLCLTEKSKAEIAKDVSAFANSAGGFIVYGIAEENHVASGYSFIDGNIITKEWIEQVIQSRIQRKIEGLRIYPVRINQEIEKTVYVVRIPESTLAPHMTSNKKFYRRFNFESVQMEEYEIRNLYNRKEMTSLEINNITTSTDTYIENRDGSEEIIFYRLGFQIENIGKSVEKYCKLFIDISFRDYVFKWYDKHGSQPNHSLLNNNLANISFSNPSPIFPGEIMTMADFEFGLPLSKLDSIIELEYLKLKLIYSNGLDEMEVKLKTIIKTNT</sequence>
<dbReference type="OrthoDB" id="9768354at2"/>